<accession>A0A5C5BFK6</accession>
<evidence type="ECO:0000313" key="1">
    <source>
        <dbReference type="EMBL" id="TNU77384.1"/>
    </source>
</evidence>
<dbReference type="RefSeq" id="WP_108719659.1">
    <property type="nucleotide sequence ID" value="NZ_DAMDJA010000017.1"/>
</dbReference>
<proteinExistence type="predicted"/>
<gene>
    <name evidence="1" type="ORF">FH969_00460</name>
</gene>
<dbReference type="InterPro" id="IPR021408">
    <property type="entry name" value="DUF3046"/>
</dbReference>
<sequence length="79" mass="8849">MRHSEFWSVMDDVFGAAYARSIAADLVMTQLGGRTAEQALADGEQPRVVWEALCDATGQPESVRWLHRGRPARRRPPRG</sequence>
<reference evidence="1 2" key="1">
    <citation type="submission" date="2019-06" db="EMBL/GenBank/DDBJ databases">
        <title>Draft genome sequence of Miniimonas arenae KCTC 19750T isolated from sea sand.</title>
        <authorList>
            <person name="Park S.-J."/>
        </authorList>
    </citation>
    <scope>NUCLEOTIDE SEQUENCE [LARGE SCALE GENOMIC DNA]</scope>
    <source>
        <strain evidence="1 2">KCTC 19750</strain>
    </source>
</reference>
<dbReference type="Proteomes" id="UP000313849">
    <property type="component" value="Unassembled WGS sequence"/>
</dbReference>
<comment type="caution">
    <text evidence="1">The sequence shown here is derived from an EMBL/GenBank/DDBJ whole genome shotgun (WGS) entry which is preliminary data.</text>
</comment>
<name>A0A5C5BFK6_9MICO</name>
<evidence type="ECO:0000313" key="2">
    <source>
        <dbReference type="Proteomes" id="UP000313849"/>
    </source>
</evidence>
<dbReference type="OrthoDB" id="3215033at2"/>
<dbReference type="AlphaFoldDB" id="A0A5C5BFK6"/>
<organism evidence="1 2">
    <name type="scientific">Miniimonas arenae</name>
    <dbReference type="NCBI Taxonomy" id="676201"/>
    <lineage>
        <taxon>Bacteria</taxon>
        <taxon>Bacillati</taxon>
        <taxon>Actinomycetota</taxon>
        <taxon>Actinomycetes</taxon>
        <taxon>Micrococcales</taxon>
        <taxon>Beutenbergiaceae</taxon>
        <taxon>Miniimonas</taxon>
    </lineage>
</organism>
<protein>
    <submittedName>
        <fullName evidence="1">DUF3046 domain-containing protein</fullName>
    </submittedName>
</protein>
<dbReference type="EMBL" id="VENP01000001">
    <property type="protein sequence ID" value="TNU77384.1"/>
    <property type="molecule type" value="Genomic_DNA"/>
</dbReference>
<dbReference type="Pfam" id="PF11248">
    <property type="entry name" value="DUF3046"/>
    <property type="match status" value="1"/>
</dbReference>
<keyword evidence="2" id="KW-1185">Reference proteome</keyword>